<dbReference type="PANTHER" id="PTHR10410">
    <property type="entry name" value="EUKARYOTIC TRANSLATION INITIATION FACTOR 3 -RELATED"/>
    <property type="match status" value="1"/>
</dbReference>
<evidence type="ECO:0000256" key="1">
    <source>
        <dbReference type="SAM" id="MobiDB-lite"/>
    </source>
</evidence>
<evidence type="ECO:0000313" key="3">
    <source>
        <dbReference type="EMBL" id="KFO77583.1"/>
    </source>
</evidence>
<accession>A0A091G6J2</accession>
<name>A0A091G6J2_CUCCA</name>
<dbReference type="SUPFAM" id="SSF102712">
    <property type="entry name" value="JAB1/MPN domain"/>
    <property type="match status" value="1"/>
</dbReference>
<keyword evidence="4" id="KW-1185">Reference proteome</keyword>
<sequence>GSGAKAAGSTRGAVLTRRGITLRVLLRDGFLEPAHGVLSIYYLGKKFVGDLRADGTITWQETGQVFNSPSAWATHCKRLVNPAKKSGCGWASVRYKGQKLDQYKAAWLRKNQPNAPPAEESLASEGEEEEMPEEEEEEASREGRAPVQELVAAKKLEERSKKQQCKNLVEPAGMDHGQPAKRLESKPRVPVRYCTLGTRDSARNPQTLVEVTSFAAINKFQPFNVAISSNVLLLLICQSLFLRGLSLVGWYHSHPFGPALPTLHDIDAQMDYQLKLQGSGNGFQPCLALICGPYYHGNSGVESKIAPFWVMPPPEQRPNDYGIPMEVEVAYIQDGFLTNDVLQEMTLLVEFYKGAPDLVKFQEMWSQDQTYLDKLKGSLASRTPKDQSFAHILEQIYSLLKLSS</sequence>
<feature type="domain" description="RAMA" evidence="2">
    <location>
        <begin position="6"/>
        <end position="112"/>
    </location>
</feature>
<evidence type="ECO:0000259" key="2">
    <source>
        <dbReference type="Pfam" id="PF18755"/>
    </source>
</evidence>
<proteinExistence type="predicted"/>
<dbReference type="STRING" id="55661.A0A091G6J2"/>
<feature type="compositionally biased region" description="Acidic residues" evidence="1">
    <location>
        <begin position="125"/>
        <end position="139"/>
    </location>
</feature>
<dbReference type="Pfam" id="PF18755">
    <property type="entry name" value="RAMA"/>
    <property type="match status" value="1"/>
</dbReference>
<feature type="non-terminal residue" evidence="3">
    <location>
        <position position="1"/>
    </location>
</feature>
<feature type="region of interest" description="Disordered" evidence="1">
    <location>
        <begin position="109"/>
        <end position="146"/>
    </location>
</feature>
<dbReference type="AlphaFoldDB" id="A0A091G6J2"/>
<evidence type="ECO:0000313" key="4">
    <source>
        <dbReference type="Proteomes" id="UP000053760"/>
    </source>
</evidence>
<dbReference type="Proteomes" id="UP000053760">
    <property type="component" value="Unassembled WGS sequence"/>
</dbReference>
<organism evidence="3 4">
    <name type="scientific">Cuculus canorus</name>
    <name type="common">Common cuckoo</name>
    <dbReference type="NCBI Taxonomy" id="55661"/>
    <lineage>
        <taxon>Eukaryota</taxon>
        <taxon>Metazoa</taxon>
        <taxon>Chordata</taxon>
        <taxon>Craniata</taxon>
        <taxon>Vertebrata</taxon>
        <taxon>Euteleostomi</taxon>
        <taxon>Archelosauria</taxon>
        <taxon>Archosauria</taxon>
        <taxon>Dinosauria</taxon>
        <taxon>Saurischia</taxon>
        <taxon>Theropoda</taxon>
        <taxon>Coelurosauria</taxon>
        <taxon>Aves</taxon>
        <taxon>Neognathae</taxon>
        <taxon>Neoaves</taxon>
        <taxon>Otidimorphae</taxon>
        <taxon>Cuculiformes</taxon>
        <taxon>Cuculidae</taxon>
        <taxon>Cuculus</taxon>
    </lineage>
</organism>
<gene>
    <name evidence="3" type="ORF">N303_15020</name>
</gene>
<dbReference type="Gene3D" id="3.40.140.10">
    <property type="entry name" value="Cytidine Deaminase, domain 2"/>
    <property type="match status" value="1"/>
</dbReference>
<reference evidence="3 4" key="1">
    <citation type="submission" date="2014-04" db="EMBL/GenBank/DDBJ databases">
        <title>Genome evolution of avian class.</title>
        <authorList>
            <person name="Zhang G."/>
            <person name="Li C."/>
        </authorList>
    </citation>
    <scope>NUCLEOTIDE SEQUENCE [LARGE SCALE GENOMIC DNA]</scope>
    <source>
        <strain evidence="3">BGI_N303</strain>
    </source>
</reference>
<feature type="non-terminal residue" evidence="3">
    <location>
        <position position="404"/>
    </location>
</feature>
<dbReference type="InterPro" id="IPR040843">
    <property type="entry name" value="RAMA"/>
</dbReference>
<dbReference type="EMBL" id="KL447826">
    <property type="protein sequence ID" value="KFO77583.1"/>
    <property type="molecule type" value="Genomic_DNA"/>
</dbReference>
<protein>
    <submittedName>
        <fullName evidence="3">MPN domain-containing protein</fullName>
    </submittedName>
</protein>
<dbReference type="InterPro" id="IPR050242">
    <property type="entry name" value="JAMM_MPN+_peptidase_M67A"/>
</dbReference>